<reference evidence="2 3" key="1">
    <citation type="submission" date="2018-12" db="EMBL/GenBank/DDBJ databases">
        <authorList>
            <person name="Yang Y."/>
        </authorList>
    </citation>
    <scope>NUCLEOTIDE SEQUENCE [LARGE SCALE GENOMIC DNA]</scope>
    <source>
        <strain evidence="2 3">GSF71</strain>
    </source>
</reference>
<keyword evidence="3" id="KW-1185">Reference proteome</keyword>
<dbReference type="PANTHER" id="PTHR43861">
    <property type="entry name" value="TRANS-ACONITATE 2-METHYLTRANSFERASE-RELATED"/>
    <property type="match status" value="1"/>
</dbReference>
<dbReference type="InterPro" id="IPR029063">
    <property type="entry name" value="SAM-dependent_MTases_sf"/>
</dbReference>
<gene>
    <name evidence="2" type="ORF">EJ913_21560</name>
</gene>
<dbReference type="OrthoDB" id="7334795at2"/>
<evidence type="ECO:0000313" key="2">
    <source>
        <dbReference type="EMBL" id="RUQ66777.1"/>
    </source>
</evidence>
<keyword evidence="2" id="KW-0489">Methyltransferase</keyword>
<evidence type="ECO:0000313" key="3">
    <source>
        <dbReference type="Proteomes" id="UP000280346"/>
    </source>
</evidence>
<organism evidence="2 3">
    <name type="scientific">Azospirillum doebereinerae</name>
    <dbReference type="NCBI Taxonomy" id="92933"/>
    <lineage>
        <taxon>Bacteria</taxon>
        <taxon>Pseudomonadati</taxon>
        <taxon>Pseudomonadota</taxon>
        <taxon>Alphaproteobacteria</taxon>
        <taxon>Rhodospirillales</taxon>
        <taxon>Azospirillaceae</taxon>
        <taxon>Azospirillum</taxon>
    </lineage>
</organism>
<proteinExistence type="predicted"/>
<keyword evidence="2" id="KW-0808">Transferase</keyword>
<dbReference type="GO" id="GO:0032259">
    <property type="term" value="P:methylation"/>
    <property type="evidence" value="ECO:0007669"/>
    <property type="project" value="UniProtKB-KW"/>
</dbReference>
<dbReference type="EMBL" id="RZIJ01000019">
    <property type="protein sequence ID" value="RUQ66777.1"/>
    <property type="molecule type" value="Genomic_DNA"/>
</dbReference>
<dbReference type="PANTHER" id="PTHR43861:SF1">
    <property type="entry name" value="TRANS-ACONITATE 2-METHYLTRANSFERASE"/>
    <property type="match status" value="1"/>
</dbReference>
<dbReference type="AlphaFoldDB" id="A0A433J489"/>
<dbReference type="Proteomes" id="UP000280346">
    <property type="component" value="Unassembled WGS sequence"/>
</dbReference>
<comment type="caution">
    <text evidence="2">The sequence shown here is derived from an EMBL/GenBank/DDBJ whole genome shotgun (WGS) entry which is preliminary data.</text>
</comment>
<dbReference type="GO" id="GO:0008168">
    <property type="term" value="F:methyltransferase activity"/>
    <property type="evidence" value="ECO:0007669"/>
    <property type="project" value="UniProtKB-KW"/>
</dbReference>
<dbReference type="Gene3D" id="3.40.50.150">
    <property type="entry name" value="Vaccinia Virus protein VP39"/>
    <property type="match status" value="1"/>
</dbReference>
<accession>A0A433J489</accession>
<feature type="compositionally biased region" description="Low complexity" evidence="1">
    <location>
        <begin position="246"/>
        <end position="259"/>
    </location>
</feature>
<dbReference type="RefSeq" id="WP_127001731.1">
    <property type="nucleotide sequence ID" value="NZ_CP173193.1"/>
</dbReference>
<sequence>MDSARSVSSTAPFPAARRWVDFWDRPHSVYANRRHLEVHFALLAQDIAEHLPPNGTVLDFGCGDALAAERMLERCGSLLLFDASPAVRERLTARFAGNPRVRVLDDRDLAALPPGTVDLLLVVSVLQYIPEPDLPALLRRLRVLLSPQGKALIADVVDPGTPLLADVASQLRMGWTHGFLTASLVALVRLTLSDYRRVRREAGFATYTPDGLLDHLEQAGLRGVRLPRNIGPTPHRRSFAAEPMDGADQGAAGPAPNVQ</sequence>
<evidence type="ECO:0000256" key="1">
    <source>
        <dbReference type="SAM" id="MobiDB-lite"/>
    </source>
</evidence>
<dbReference type="Pfam" id="PF13489">
    <property type="entry name" value="Methyltransf_23"/>
    <property type="match status" value="1"/>
</dbReference>
<protein>
    <submittedName>
        <fullName evidence="2">Methyltransferase domain-containing protein</fullName>
    </submittedName>
</protein>
<name>A0A433J489_9PROT</name>
<feature type="region of interest" description="Disordered" evidence="1">
    <location>
        <begin position="225"/>
        <end position="259"/>
    </location>
</feature>
<dbReference type="SUPFAM" id="SSF53335">
    <property type="entry name" value="S-adenosyl-L-methionine-dependent methyltransferases"/>
    <property type="match status" value="1"/>
</dbReference>